<dbReference type="Proteomes" id="UP001307849">
    <property type="component" value="Unassembled WGS sequence"/>
</dbReference>
<comment type="catalytic activity">
    <reaction evidence="1">
        <text>a uridine in mRNA = a pseudouridine in mRNA</text>
        <dbReference type="Rhea" id="RHEA:56644"/>
        <dbReference type="Rhea" id="RHEA-COMP:14658"/>
        <dbReference type="Rhea" id="RHEA-COMP:14659"/>
        <dbReference type="ChEBI" id="CHEBI:65314"/>
        <dbReference type="ChEBI" id="CHEBI:65315"/>
    </reaction>
</comment>
<gene>
    <name evidence="8" type="ORF">TWF506_000754</name>
</gene>
<name>A0AAN8RQS3_9PEZI</name>
<comment type="similarity">
    <text evidence="2">Belongs to the pseudouridine synthase TruB family.</text>
</comment>
<comment type="caution">
    <text evidence="8">The sequence shown here is derived from an EMBL/GenBank/DDBJ whole genome shotgun (WGS) entry which is preliminary data.</text>
</comment>
<evidence type="ECO:0000256" key="1">
    <source>
        <dbReference type="ARBA" id="ARBA00001166"/>
    </source>
</evidence>
<organism evidence="8 9">
    <name type="scientific">Arthrobotrys conoides</name>
    <dbReference type="NCBI Taxonomy" id="74498"/>
    <lineage>
        <taxon>Eukaryota</taxon>
        <taxon>Fungi</taxon>
        <taxon>Dikarya</taxon>
        <taxon>Ascomycota</taxon>
        <taxon>Pezizomycotina</taxon>
        <taxon>Orbiliomycetes</taxon>
        <taxon>Orbiliales</taxon>
        <taxon>Orbiliaceae</taxon>
        <taxon>Arthrobotrys</taxon>
    </lineage>
</organism>
<dbReference type="PANTHER" id="PTHR13767">
    <property type="entry name" value="TRNA-PSEUDOURIDINE SYNTHASE"/>
    <property type="match status" value="1"/>
</dbReference>
<feature type="domain" description="Pseudouridine synthase II N-terminal" evidence="7">
    <location>
        <begin position="74"/>
        <end position="204"/>
    </location>
</feature>
<evidence type="ECO:0000256" key="5">
    <source>
        <dbReference type="ARBA" id="ARBA00023235"/>
    </source>
</evidence>
<evidence type="ECO:0000256" key="6">
    <source>
        <dbReference type="SAM" id="MobiDB-lite"/>
    </source>
</evidence>
<proteinExistence type="inferred from homology"/>
<accession>A0AAN8RQS3</accession>
<feature type="region of interest" description="Disordered" evidence="6">
    <location>
        <begin position="52"/>
        <end position="79"/>
    </location>
</feature>
<dbReference type="GO" id="GO:1990481">
    <property type="term" value="P:mRNA pseudouridine synthesis"/>
    <property type="evidence" value="ECO:0007669"/>
    <property type="project" value="TreeGrafter"/>
</dbReference>
<keyword evidence="4" id="KW-0819">tRNA processing</keyword>
<evidence type="ECO:0000259" key="7">
    <source>
        <dbReference type="Pfam" id="PF01509"/>
    </source>
</evidence>
<dbReference type="InterPro" id="IPR020103">
    <property type="entry name" value="PsdUridine_synth_cat_dom_sf"/>
</dbReference>
<feature type="region of interest" description="Disordered" evidence="6">
    <location>
        <begin position="283"/>
        <end position="324"/>
    </location>
</feature>
<dbReference type="GO" id="GO:0003723">
    <property type="term" value="F:RNA binding"/>
    <property type="evidence" value="ECO:0007669"/>
    <property type="project" value="InterPro"/>
</dbReference>
<sequence>MQKIFKSMVTDGIIAVNKPAGRTSAQVLRSLQVTFGKSEFFADHLEAQKAYAGHQDNRQSYTRRSRKNKKGDTQVKLGHGGTLDPMATGVLIVGVGKGTKRLSSYLDCTKEYEAVAIFGISTDSYDKEGKITARKPYGHITREAVEGVLDKFRGDIYQRPPMFSALNLNGKRLYEYAREGIPIPVEIKKRPCTISSLEITKFEAGDSGHEWEYPIKEASEVEKAAAKAYQELGMGADKEEDLKSGIDLGPNAVSDQEFEAAEKRKATAEAVKTERLAKRTKKYYDQKNGVESPKEEKDEKKEGEAESEKEPTPPPPQPVYHEEGKPPVVHLKMTVSRGTYVRSIAHDIGEALGSAATLVALTRSRQGDYELGKNVIAWEDFKPENDAWVEQVKESLAKSQEDAEQF</sequence>
<dbReference type="GO" id="GO:0005634">
    <property type="term" value="C:nucleus"/>
    <property type="evidence" value="ECO:0007669"/>
    <property type="project" value="TreeGrafter"/>
</dbReference>
<dbReference type="EC" id="5.4.99.25" evidence="3"/>
<keyword evidence="9" id="KW-1185">Reference proteome</keyword>
<dbReference type="InterPro" id="IPR014780">
    <property type="entry name" value="tRNA_psdUridine_synth_TruB"/>
</dbReference>
<evidence type="ECO:0000313" key="9">
    <source>
        <dbReference type="Proteomes" id="UP001307849"/>
    </source>
</evidence>
<reference evidence="8 9" key="1">
    <citation type="submission" date="2019-10" db="EMBL/GenBank/DDBJ databases">
        <authorList>
            <person name="Palmer J.M."/>
        </authorList>
    </citation>
    <scope>NUCLEOTIDE SEQUENCE [LARGE SCALE GENOMIC DNA]</scope>
    <source>
        <strain evidence="8 9">TWF506</strain>
    </source>
</reference>
<protein>
    <recommendedName>
        <fullName evidence="3">tRNA pseudouridine(55) synthase</fullName>
        <ecNumber evidence="3">5.4.99.25</ecNumber>
    </recommendedName>
</protein>
<dbReference type="Gene3D" id="3.30.2350.10">
    <property type="entry name" value="Pseudouridine synthase"/>
    <property type="match status" value="1"/>
</dbReference>
<dbReference type="GO" id="GO:0006400">
    <property type="term" value="P:tRNA modification"/>
    <property type="evidence" value="ECO:0007669"/>
    <property type="project" value="TreeGrafter"/>
</dbReference>
<evidence type="ECO:0000256" key="2">
    <source>
        <dbReference type="ARBA" id="ARBA00008999"/>
    </source>
</evidence>
<dbReference type="InterPro" id="IPR002501">
    <property type="entry name" value="PsdUridine_synth_N"/>
</dbReference>
<dbReference type="Pfam" id="PF01509">
    <property type="entry name" value="TruB_N"/>
    <property type="match status" value="1"/>
</dbReference>
<dbReference type="HAMAP" id="MF_01080">
    <property type="entry name" value="TruB_bact"/>
    <property type="match status" value="1"/>
</dbReference>
<dbReference type="EMBL" id="JAVHJM010000001">
    <property type="protein sequence ID" value="KAK6520502.1"/>
    <property type="molecule type" value="Genomic_DNA"/>
</dbReference>
<evidence type="ECO:0000313" key="8">
    <source>
        <dbReference type="EMBL" id="KAK6520502.1"/>
    </source>
</evidence>
<evidence type="ECO:0000256" key="3">
    <source>
        <dbReference type="ARBA" id="ARBA00012787"/>
    </source>
</evidence>
<dbReference type="GO" id="GO:0160148">
    <property type="term" value="F:tRNA pseudouridine(55) synthase activity"/>
    <property type="evidence" value="ECO:0007669"/>
    <property type="project" value="UniProtKB-EC"/>
</dbReference>
<dbReference type="PANTHER" id="PTHR13767:SF2">
    <property type="entry name" value="PSEUDOURIDYLATE SYNTHASE TRUB1"/>
    <property type="match status" value="1"/>
</dbReference>
<keyword evidence="5" id="KW-0413">Isomerase</keyword>
<evidence type="ECO:0000256" key="4">
    <source>
        <dbReference type="ARBA" id="ARBA00022694"/>
    </source>
</evidence>
<dbReference type="AlphaFoldDB" id="A0AAN8RQS3"/>
<feature type="compositionally biased region" description="Basic and acidic residues" evidence="6">
    <location>
        <begin position="292"/>
        <end position="311"/>
    </location>
</feature>
<dbReference type="SUPFAM" id="SSF55120">
    <property type="entry name" value="Pseudouridine synthase"/>
    <property type="match status" value="1"/>
</dbReference>